<feature type="region of interest" description="Disordered" evidence="1">
    <location>
        <begin position="1"/>
        <end position="22"/>
    </location>
</feature>
<evidence type="ECO:0000313" key="3">
    <source>
        <dbReference type="Proteomes" id="UP000642673"/>
    </source>
</evidence>
<organism evidence="2 3">
    <name type="scientific">Streptomyces cirratus</name>
    <dbReference type="NCBI Taxonomy" id="68187"/>
    <lineage>
        <taxon>Bacteria</taxon>
        <taxon>Bacillati</taxon>
        <taxon>Actinomycetota</taxon>
        <taxon>Actinomycetes</taxon>
        <taxon>Kitasatosporales</taxon>
        <taxon>Streptomycetaceae</taxon>
        <taxon>Streptomyces</taxon>
    </lineage>
</organism>
<evidence type="ECO:0000313" key="2">
    <source>
        <dbReference type="EMBL" id="GHB84563.1"/>
    </source>
</evidence>
<comment type="caution">
    <text evidence="2">The sequence shown here is derived from an EMBL/GenBank/DDBJ whole genome shotgun (WGS) entry which is preliminary data.</text>
</comment>
<dbReference type="EMBL" id="BMVP01000026">
    <property type="protein sequence ID" value="GHB84563.1"/>
    <property type="molecule type" value="Genomic_DNA"/>
</dbReference>
<feature type="region of interest" description="Disordered" evidence="1">
    <location>
        <begin position="99"/>
        <end position="118"/>
    </location>
</feature>
<evidence type="ECO:0000256" key="1">
    <source>
        <dbReference type="SAM" id="MobiDB-lite"/>
    </source>
</evidence>
<protein>
    <submittedName>
        <fullName evidence="2">Uncharacterized protein</fullName>
    </submittedName>
</protein>
<reference evidence="3" key="1">
    <citation type="journal article" date="2019" name="Int. J. Syst. Evol. Microbiol.">
        <title>The Global Catalogue of Microorganisms (GCM) 10K type strain sequencing project: providing services to taxonomists for standard genome sequencing and annotation.</title>
        <authorList>
            <consortium name="The Broad Institute Genomics Platform"/>
            <consortium name="The Broad Institute Genome Sequencing Center for Infectious Disease"/>
            <person name="Wu L."/>
            <person name="Ma J."/>
        </authorList>
    </citation>
    <scope>NUCLEOTIDE SEQUENCE [LARGE SCALE GENOMIC DNA]</scope>
    <source>
        <strain evidence="3">JCM 4738</strain>
    </source>
</reference>
<feature type="region of interest" description="Disordered" evidence="1">
    <location>
        <begin position="128"/>
        <end position="154"/>
    </location>
</feature>
<name>A0ABQ3F575_9ACTN</name>
<proteinExistence type="predicted"/>
<keyword evidence="3" id="KW-1185">Reference proteome</keyword>
<accession>A0ABQ3F575</accession>
<dbReference type="Proteomes" id="UP000642673">
    <property type="component" value="Unassembled WGS sequence"/>
</dbReference>
<gene>
    <name evidence="2" type="ORF">GCM10010347_64390</name>
</gene>
<dbReference type="RefSeq" id="WP_229874211.1">
    <property type="nucleotide sequence ID" value="NZ_BMVP01000026.1"/>
</dbReference>
<sequence length="154" mass="15844">MTVGGQLGSANPDTGAQHDHHAKLSADAAEVFCDLKNPKASLAWNRRAAAMPAGVFTHSVGMRLVIVGTAHLQARDLDQGLELGNRSIDILARVQSSRAKDYVSSTPPSPLGAASRPSATLSTALVPNLESLPAPPGRGPFIQTSCSGTGPARG</sequence>